<dbReference type="InterPro" id="IPR047611">
    <property type="entry name" value="RepABC_RepC"/>
</dbReference>
<dbReference type="NCBIfam" id="NF040974">
    <property type="entry name" value="RepABC_RepC"/>
    <property type="match status" value="1"/>
</dbReference>
<dbReference type="NCBIfam" id="NF010396">
    <property type="entry name" value="PRK13824.1"/>
    <property type="match status" value="1"/>
</dbReference>
<dbReference type="Proteomes" id="UP000028824">
    <property type="component" value="Unassembled WGS sequence"/>
</dbReference>
<dbReference type="RefSeq" id="WP_036638106.1">
    <property type="nucleotide sequence ID" value="NZ_JFZB01000020.1"/>
</dbReference>
<feature type="domain" description="Plasmid replication protein C C-terminal" evidence="2">
    <location>
        <begin position="286"/>
        <end position="384"/>
    </location>
</feature>
<dbReference type="STRING" id="1105367.CG50_04850"/>
<dbReference type="AlphaFoldDB" id="A0A086XUR4"/>
<evidence type="ECO:0000313" key="3">
    <source>
        <dbReference type="EMBL" id="KFI25764.1"/>
    </source>
</evidence>
<organism evidence="3 4">
    <name type="scientific">Paenirhodobacter enshiensis</name>
    <dbReference type="NCBI Taxonomy" id="1105367"/>
    <lineage>
        <taxon>Bacteria</taxon>
        <taxon>Pseudomonadati</taxon>
        <taxon>Pseudomonadota</taxon>
        <taxon>Alphaproteobacteria</taxon>
        <taxon>Rhodobacterales</taxon>
        <taxon>Rhodobacter group</taxon>
        <taxon>Paenirhodobacter</taxon>
    </lineage>
</organism>
<dbReference type="Gene3D" id="1.10.10.10">
    <property type="entry name" value="Winged helix-like DNA-binding domain superfamily/Winged helix DNA-binding domain"/>
    <property type="match status" value="1"/>
</dbReference>
<dbReference type="InterPro" id="IPR036390">
    <property type="entry name" value="WH_DNA-bd_sf"/>
</dbReference>
<dbReference type="Pfam" id="PF11800">
    <property type="entry name" value="RP-C_C"/>
    <property type="match status" value="1"/>
</dbReference>
<evidence type="ECO:0000313" key="4">
    <source>
        <dbReference type="Proteomes" id="UP000028824"/>
    </source>
</evidence>
<feature type="domain" description="Plasmid replication protein C N-terminal" evidence="1">
    <location>
        <begin position="12"/>
        <end position="184"/>
    </location>
</feature>
<gene>
    <name evidence="3" type="ORF">CG50_04850</name>
</gene>
<dbReference type="SUPFAM" id="SSF46785">
    <property type="entry name" value="Winged helix' DNA-binding domain"/>
    <property type="match status" value="1"/>
</dbReference>
<dbReference type="InterPro" id="IPR021760">
    <property type="entry name" value="RepC_C"/>
</dbReference>
<sequence length="392" mass="42351">MEQISATPFGRRAVDCGLLTAQRLAEAPAPLESIDKWQLFDALRTARAAYGIGDRDLTVLNALLSFLPRRDLSDEGGLIVFPSNATLGARAHGMAESTLRRHIARLVGAGLIARHDSPNGKRYATRAGRGELLHAYGFSLRPLLVQAGAILAAAESTEAEARRLRLMREAVVVMLRDIAKLRTFALAEAQIAPDEALDAEIETLRTALRRKPELTLLVRLNGLARALLERARAALPEPVETAIPDGNDSQNERHHLNQNTYHLDSESRDEAQAQTAGQGEKAPDLPLTIVLKACPDIALYAPAPIRSTADLVRAARHVHPMAGIAADVWAEAEAAMTSPVAAIVMAALLQRIESVRNPGGYLRHLTAQARLGQFTPGPMIMALLAPTNRRAA</sequence>
<name>A0A086XUR4_9RHOB</name>
<evidence type="ECO:0000259" key="1">
    <source>
        <dbReference type="Pfam" id="PF03428"/>
    </source>
</evidence>
<reference evidence="3 4" key="1">
    <citation type="submission" date="2014-03" db="EMBL/GenBank/DDBJ databases">
        <title>Genome of Paenirhodobacter enshiensis DW2-9.</title>
        <authorList>
            <person name="Wang D."/>
            <person name="Wang G."/>
        </authorList>
    </citation>
    <scope>NUCLEOTIDE SEQUENCE [LARGE SCALE GENOMIC DNA]</scope>
    <source>
        <strain evidence="3 4">DW2-9</strain>
    </source>
</reference>
<dbReference type="OrthoDB" id="7488837at2"/>
<keyword evidence="4" id="KW-1185">Reference proteome</keyword>
<evidence type="ECO:0000259" key="2">
    <source>
        <dbReference type="Pfam" id="PF11800"/>
    </source>
</evidence>
<dbReference type="EMBL" id="JFZB01000020">
    <property type="protein sequence ID" value="KFI25764.1"/>
    <property type="molecule type" value="Genomic_DNA"/>
</dbReference>
<dbReference type="InterPro" id="IPR036388">
    <property type="entry name" value="WH-like_DNA-bd_sf"/>
</dbReference>
<dbReference type="eggNOG" id="COG1846">
    <property type="taxonomic scope" value="Bacteria"/>
</dbReference>
<protein>
    <submittedName>
        <fullName evidence="3">Uncharacterized protein</fullName>
    </submittedName>
</protein>
<accession>A0A086XUR4</accession>
<dbReference type="InterPro" id="IPR005090">
    <property type="entry name" value="RepC_N"/>
</dbReference>
<comment type="caution">
    <text evidence="3">The sequence shown here is derived from an EMBL/GenBank/DDBJ whole genome shotgun (WGS) entry which is preliminary data.</text>
</comment>
<dbReference type="Pfam" id="PF03428">
    <property type="entry name" value="RP-C"/>
    <property type="match status" value="1"/>
</dbReference>
<proteinExistence type="predicted"/>